<dbReference type="PANTHER" id="PTHR43016:SF13">
    <property type="entry name" value="PRESEQUENCE PROTEASE, MITOCHONDRIAL"/>
    <property type="match status" value="1"/>
</dbReference>
<keyword evidence="4" id="KW-1185">Reference proteome</keyword>
<dbReference type="Proteomes" id="UP001081283">
    <property type="component" value="Unassembled WGS sequence"/>
</dbReference>
<dbReference type="InterPro" id="IPR011249">
    <property type="entry name" value="Metalloenz_LuxS/M16"/>
</dbReference>
<evidence type="ECO:0000313" key="4">
    <source>
        <dbReference type="Proteomes" id="UP001081283"/>
    </source>
</evidence>
<feature type="domain" description="Peptidase M16 N-terminal" evidence="1">
    <location>
        <begin position="55"/>
        <end position="162"/>
    </location>
</feature>
<dbReference type="Pfam" id="PF05193">
    <property type="entry name" value="Peptidase_M16_C"/>
    <property type="match status" value="1"/>
</dbReference>
<dbReference type="Gene3D" id="3.30.830.10">
    <property type="entry name" value="Metalloenzyme, LuxS/M16 peptidase-like"/>
    <property type="match status" value="2"/>
</dbReference>
<gene>
    <name evidence="3" type="ORF">OEG82_07295</name>
</gene>
<dbReference type="PANTHER" id="PTHR43016">
    <property type="entry name" value="PRESEQUENCE PROTEASE"/>
    <property type="match status" value="1"/>
</dbReference>
<evidence type="ECO:0000259" key="2">
    <source>
        <dbReference type="Pfam" id="PF05193"/>
    </source>
</evidence>
<comment type="caution">
    <text evidence="3">The sequence shown here is derived from an EMBL/GenBank/DDBJ whole genome shotgun (WGS) entry which is preliminary data.</text>
</comment>
<proteinExistence type="predicted"/>
<feature type="domain" description="Peptidase M16 C-terminal" evidence="2">
    <location>
        <begin position="186"/>
        <end position="271"/>
    </location>
</feature>
<protein>
    <submittedName>
        <fullName evidence="3">Insulinase family protein</fullName>
    </submittedName>
</protein>
<evidence type="ECO:0000313" key="3">
    <source>
        <dbReference type="EMBL" id="MCY0093824.1"/>
    </source>
</evidence>
<organism evidence="3 4">
    <name type="scientific">Hoeflea ulvae</name>
    <dbReference type="NCBI Taxonomy" id="2983764"/>
    <lineage>
        <taxon>Bacteria</taxon>
        <taxon>Pseudomonadati</taxon>
        <taxon>Pseudomonadota</taxon>
        <taxon>Alphaproteobacteria</taxon>
        <taxon>Hyphomicrobiales</taxon>
        <taxon>Rhizobiaceae</taxon>
        <taxon>Hoeflea</taxon>
    </lineage>
</organism>
<name>A0ABT3YDG5_9HYPH</name>
<dbReference type="SUPFAM" id="SSF63411">
    <property type="entry name" value="LuxS/MPP-like metallohydrolase"/>
    <property type="match status" value="2"/>
</dbReference>
<dbReference type="RefSeq" id="WP_267611768.1">
    <property type="nucleotide sequence ID" value="NZ_JAOVZQ010000001.1"/>
</dbReference>
<reference evidence="3" key="1">
    <citation type="submission" date="2022-10" db="EMBL/GenBank/DDBJ databases">
        <title>Hoeflea sp. J2-29, isolated from marine algae.</title>
        <authorList>
            <person name="Kristyanto S."/>
            <person name="Kim J.M."/>
            <person name="Jeon C.O."/>
        </authorList>
    </citation>
    <scope>NUCLEOTIDE SEQUENCE</scope>
    <source>
        <strain evidence="3">J2-29</strain>
    </source>
</reference>
<dbReference type="Pfam" id="PF00675">
    <property type="entry name" value="Peptidase_M16"/>
    <property type="match status" value="1"/>
</dbReference>
<accession>A0ABT3YDG5</accession>
<evidence type="ECO:0000259" key="1">
    <source>
        <dbReference type="Pfam" id="PF00675"/>
    </source>
</evidence>
<dbReference type="InterPro" id="IPR011765">
    <property type="entry name" value="Pept_M16_N"/>
</dbReference>
<sequence length="465" mass="50868">MPEHHHAFALQSEARLPEYEAVASRFRHHATGADVLVLLCDDVERVFAVCFDTLPPDSSGIAHLLEHMIFRGSRRFPASNLYAALQQGSMQSALNASTLPDRTIYHLASPNEEDFANLVEVLLDAVLHPLLRPEHLEEEKRVLQSEVEGHRASAVNCVQDELRRGLHPGSVYAHDHGGDPELIGAISVAAIQAFHARFYHPSHARIFLAGPVDLAKRLEQIDRAFAGQGRRDPLPRIVLPKITAPRRLVVPHPSGAAKAPVGVAWAFAPENALGRFGWPCLDLALSSRPNGFLRDRLPLLGAGGGLTADLPPAAFRLVLDNLAAETADAQVNQALAEAAATLPIDLVREAAETLELQLREARGLAVLHRVLGSWRHGGDPLAELGFASELGRFRHRLGNGDIMRAMISRDLCDNPHRLTVTLGPLRHGSSGRQPPESRFQRHPRAPCLYCRRPACRGGCVSSLHR</sequence>
<dbReference type="EMBL" id="JAOVZQ010000001">
    <property type="protein sequence ID" value="MCY0093824.1"/>
    <property type="molecule type" value="Genomic_DNA"/>
</dbReference>
<dbReference type="InterPro" id="IPR007863">
    <property type="entry name" value="Peptidase_M16_C"/>
</dbReference>